<dbReference type="PANTHER" id="PTHR33127">
    <property type="entry name" value="TRANSMEMBRANE PROTEIN"/>
    <property type="match status" value="1"/>
</dbReference>
<gene>
    <name evidence="2" type="ORF">GQ55_4G024100</name>
</gene>
<dbReference type="InterPro" id="IPR005174">
    <property type="entry name" value="KIB1-4_b-propeller"/>
</dbReference>
<dbReference type="Gramene" id="PUZ59234">
    <property type="protein sequence ID" value="PUZ59234"/>
    <property type="gene ID" value="GQ55_4G024100"/>
</dbReference>
<keyword evidence="3" id="KW-1185">Reference proteome</keyword>
<dbReference type="AlphaFoldDB" id="A0A2T7DUJ7"/>
<feature type="domain" description="KIB1-4 beta-propeller" evidence="1">
    <location>
        <begin position="29"/>
        <end position="218"/>
    </location>
</feature>
<evidence type="ECO:0000313" key="3">
    <source>
        <dbReference type="Proteomes" id="UP000244336"/>
    </source>
</evidence>
<name>A0A2T7DUJ7_9POAL</name>
<evidence type="ECO:0000313" key="2">
    <source>
        <dbReference type="EMBL" id="PUZ59234.1"/>
    </source>
</evidence>
<evidence type="ECO:0000259" key="1">
    <source>
        <dbReference type="Pfam" id="PF03478"/>
    </source>
</evidence>
<dbReference type="Pfam" id="PF03478">
    <property type="entry name" value="Beta-prop_KIB1-4"/>
    <property type="match status" value="1"/>
</dbReference>
<proteinExistence type="predicted"/>
<reference evidence="2 3" key="1">
    <citation type="submission" date="2018-04" db="EMBL/GenBank/DDBJ databases">
        <title>WGS assembly of Panicum hallii var. hallii HAL2.</title>
        <authorList>
            <person name="Lovell J."/>
            <person name="Jenkins J."/>
            <person name="Lowry D."/>
            <person name="Mamidi S."/>
            <person name="Sreedasyam A."/>
            <person name="Weng X."/>
            <person name="Barry K."/>
            <person name="Bonette J."/>
            <person name="Campitelli B."/>
            <person name="Daum C."/>
            <person name="Gordon S."/>
            <person name="Gould B."/>
            <person name="Lipzen A."/>
            <person name="MacQueen A."/>
            <person name="Palacio-Mejia J."/>
            <person name="Plott C."/>
            <person name="Shakirov E."/>
            <person name="Shu S."/>
            <person name="Yoshinaga Y."/>
            <person name="Zane M."/>
            <person name="Rokhsar D."/>
            <person name="Grimwood J."/>
            <person name="Schmutz J."/>
            <person name="Juenger T."/>
        </authorList>
    </citation>
    <scope>NUCLEOTIDE SEQUENCE [LARGE SCALE GENOMIC DNA]</scope>
    <source>
        <strain evidence="3">cv. HAL2</strain>
    </source>
</reference>
<dbReference type="OrthoDB" id="582752at2759"/>
<organism evidence="2 3">
    <name type="scientific">Panicum hallii var. hallii</name>
    <dbReference type="NCBI Taxonomy" id="1504633"/>
    <lineage>
        <taxon>Eukaryota</taxon>
        <taxon>Viridiplantae</taxon>
        <taxon>Streptophyta</taxon>
        <taxon>Embryophyta</taxon>
        <taxon>Tracheophyta</taxon>
        <taxon>Spermatophyta</taxon>
        <taxon>Magnoliopsida</taxon>
        <taxon>Liliopsida</taxon>
        <taxon>Poales</taxon>
        <taxon>Poaceae</taxon>
        <taxon>PACMAD clade</taxon>
        <taxon>Panicoideae</taxon>
        <taxon>Panicodae</taxon>
        <taxon>Paniceae</taxon>
        <taxon>Panicinae</taxon>
        <taxon>Panicum</taxon>
        <taxon>Panicum sect. Panicum</taxon>
    </lineage>
</organism>
<dbReference type="PANTHER" id="PTHR33127:SF53">
    <property type="entry name" value="OS06G0702200 PROTEIN"/>
    <property type="match status" value="1"/>
</dbReference>
<protein>
    <recommendedName>
        <fullName evidence="1">KIB1-4 beta-propeller domain-containing protein</fullName>
    </recommendedName>
</protein>
<dbReference type="Proteomes" id="UP000244336">
    <property type="component" value="Chromosome 4"/>
</dbReference>
<sequence>MSESDSSEEVKLPMALFAVERNSNKRLLFDVTTQKIRGVSSSVFPNATCAFENGGWLLMVQPKPLDFKEQAVFLVHQGTSRRLDLPAFGSSSNGLFVFYVNSHGTPLVVARRQRQRQRRLLEPASIVDVALLGTQAVCLDANGDILVFDVTEIGFGQYARSLVAADGELLLVSRPRTMENAFRFFKLDMEALEWSPLERRELDDTSWFLCKGQSYRARDAGKRRVYTFSGPKQCGGGGSTAEGSAARTLGQGTSLKPMSITNVYAYDLDDGSVEMVIPASIVTEARRWVRPCVFAIPAT</sequence>
<dbReference type="EMBL" id="CM009752">
    <property type="protein sequence ID" value="PUZ59234.1"/>
    <property type="molecule type" value="Genomic_DNA"/>
</dbReference>
<accession>A0A2T7DUJ7</accession>